<dbReference type="GO" id="GO:0097063">
    <property type="term" value="F:cadmium ion sensor activity"/>
    <property type="evidence" value="ECO:0007669"/>
    <property type="project" value="TreeGrafter"/>
</dbReference>
<evidence type="ECO:0000313" key="4">
    <source>
        <dbReference type="Proteomes" id="UP000075418"/>
    </source>
</evidence>
<dbReference type="Pfam" id="PF12802">
    <property type="entry name" value="MarR_2"/>
    <property type="match status" value="1"/>
</dbReference>
<accession>A0A151A3P4</accession>
<dbReference type="InterPro" id="IPR000835">
    <property type="entry name" value="HTH_MarR-typ"/>
</dbReference>
<gene>
    <name evidence="3" type="ORF">A0131_04340</name>
</gene>
<name>A0A151A3P4_9STAP</name>
<dbReference type="InterPro" id="IPR052543">
    <property type="entry name" value="HTH_Metal-responsive_Reg"/>
</dbReference>
<dbReference type="InterPro" id="IPR001845">
    <property type="entry name" value="HTH_ArsR_DNA-bd_dom"/>
</dbReference>
<dbReference type="SMART" id="SM00418">
    <property type="entry name" value="HTH_ARSR"/>
    <property type="match status" value="1"/>
</dbReference>
<dbReference type="Gene3D" id="1.10.10.10">
    <property type="entry name" value="Winged helix-like DNA-binding domain superfamily/Winged helix DNA-binding domain"/>
    <property type="match status" value="1"/>
</dbReference>
<protein>
    <recommendedName>
        <fullName evidence="2">HTH arsR-type domain-containing protein</fullName>
    </recommendedName>
</protein>
<proteinExistence type="predicted"/>
<dbReference type="PRINTS" id="PR00778">
    <property type="entry name" value="HTHARSR"/>
</dbReference>
<dbReference type="AlphaFoldDB" id="A0A151A3P4"/>
<dbReference type="GO" id="GO:0003700">
    <property type="term" value="F:DNA-binding transcription factor activity"/>
    <property type="evidence" value="ECO:0007669"/>
    <property type="project" value="InterPro"/>
</dbReference>
<dbReference type="InterPro" id="IPR036390">
    <property type="entry name" value="WH_DNA-bd_sf"/>
</dbReference>
<dbReference type="PROSITE" id="PS50987">
    <property type="entry name" value="HTH_ARSR_2"/>
    <property type="match status" value="1"/>
</dbReference>
<dbReference type="InterPro" id="IPR011991">
    <property type="entry name" value="ArsR-like_HTH"/>
</dbReference>
<comment type="caution">
    <text evidence="3">The sequence shown here is derived from an EMBL/GenBank/DDBJ whole genome shotgun (WGS) entry which is preliminary data.</text>
</comment>
<dbReference type="GO" id="GO:0032791">
    <property type="term" value="F:lead ion binding"/>
    <property type="evidence" value="ECO:0007669"/>
    <property type="project" value="TreeGrafter"/>
</dbReference>
<evidence type="ECO:0000256" key="1">
    <source>
        <dbReference type="ARBA" id="ARBA00023125"/>
    </source>
</evidence>
<feature type="domain" description="HTH arsR-type" evidence="2">
    <location>
        <begin position="1"/>
        <end position="94"/>
    </location>
</feature>
<dbReference type="RefSeq" id="WP_061854252.1">
    <property type="nucleotide sequence ID" value="NZ_LUGM01000002.1"/>
</dbReference>
<dbReference type="GO" id="GO:0003677">
    <property type="term" value="F:DNA binding"/>
    <property type="evidence" value="ECO:0007669"/>
    <property type="project" value="UniProtKB-KW"/>
</dbReference>
<reference evidence="3 4" key="1">
    <citation type="submission" date="2016-02" db="EMBL/GenBank/DDBJ databases">
        <title>Draft genome sequence of hydrocarbon degrading Staphylococcus saprophyticus Strain CNV2, isolated from crude-oil contaminated soil from Noonmati Oil Refinery, Guwahati, Assam, India.</title>
        <authorList>
            <person name="Mukherjee A."/>
            <person name="Chettri B."/>
            <person name="Langpoklakpam J."/>
            <person name="Singh A.K."/>
            <person name="Chattopadhyay D.J."/>
        </authorList>
    </citation>
    <scope>NUCLEOTIDE SEQUENCE [LARGE SCALE GENOMIC DNA]</scope>
    <source>
        <strain evidence="3 4">CNV2</strain>
    </source>
</reference>
<dbReference type="NCBIfam" id="NF033788">
    <property type="entry name" value="HTH_metalloreg"/>
    <property type="match status" value="1"/>
</dbReference>
<dbReference type="EMBL" id="LUGM01000002">
    <property type="protein sequence ID" value="KYH14029.1"/>
    <property type="molecule type" value="Genomic_DNA"/>
</dbReference>
<dbReference type="CDD" id="cd00090">
    <property type="entry name" value="HTH_ARSR"/>
    <property type="match status" value="1"/>
</dbReference>
<evidence type="ECO:0000313" key="3">
    <source>
        <dbReference type="EMBL" id="KYH14029.1"/>
    </source>
</evidence>
<organism evidence="3 4">
    <name type="scientific">Staphylococcus kloosii</name>
    <dbReference type="NCBI Taxonomy" id="29384"/>
    <lineage>
        <taxon>Bacteria</taxon>
        <taxon>Bacillati</taxon>
        <taxon>Bacillota</taxon>
        <taxon>Bacilli</taxon>
        <taxon>Bacillales</taxon>
        <taxon>Staphylococcaceae</taxon>
        <taxon>Staphylococcus</taxon>
    </lineage>
</organism>
<evidence type="ECO:0000259" key="2">
    <source>
        <dbReference type="PROSITE" id="PS50987"/>
    </source>
</evidence>
<dbReference type="PANTHER" id="PTHR39168">
    <property type="entry name" value="TRANSCRIPTIONAL REGULATOR-RELATED"/>
    <property type="match status" value="1"/>
</dbReference>
<dbReference type="PANTHER" id="PTHR39168:SF1">
    <property type="entry name" value="TRANSCRIPTIONAL REGULATORY PROTEIN"/>
    <property type="match status" value="1"/>
</dbReference>
<dbReference type="Proteomes" id="UP000075418">
    <property type="component" value="Unassembled WGS sequence"/>
</dbReference>
<dbReference type="GO" id="GO:0046686">
    <property type="term" value="P:response to cadmium ion"/>
    <property type="evidence" value="ECO:0007669"/>
    <property type="project" value="TreeGrafter"/>
</dbReference>
<keyword evidence="1" id="KW-0238">DNA-binding</keyword>
<dbReference type="GO" id="GO:0010288">
    <property type="term" value="P:response to lead ion"/>
    <property type="evidence" value="ECO:0007669"/>
    <property type="project" value="TreeGrafter"/>
</dbReference>
<sequence>MTIYKNISDTGQLISEPTRMTMLMNLSSMNALTAGELARASNISPQTASTHLQKLLNGNLIIERRQGRHKYYELYNEDVAKALESIANISGPLVSKSLNQSTYKQKLEFARTCYGHIAGKLGVMITNALINKGYLVEQHNEYYQLTDTGKQWCKRLDININQLNIRPEVLPMHIDWTVRQNHLAGPLSLAITQQFIQREWLKYGKLKRAILVTSKGKEALCNELDICDL</sequence>
<dbReference type="InterPro" id="IPR036388">
    <property type="entry name" value="WH-like_DNA-bd_sf"/>
</dbReference>
<dbReference type="SUPFAM" id="SSF46785">
    <property type="entry name" value="Winged helix' DNA-binding domain"/>
    <property type="match status" value="1"/>
</dbReference>